<feature type="transmembrane region" description="Helical" evidence="1">
    <location>
        <begin position="33"/>
        <end position="50"/>
    </location>
</feature>
<accession>A0ABP9FY00</accession>
<reference evidence="3" key="1">
    <citation type="journal article" date="2019" name="Int. J. Syst. Evol. Microbiol.">
        <title>The Global Catalogue of Microorganisms (GCM) 10K type strain sequencing project: providing services to taxonomists for standard genome sequencing and annotation.</title>
        <authorList>
            <consortium name="The Broad Institute Genomics Platform"/>
            <consortium name="The Broad Institute Genome Sequencing Center for Infectious Disease"/>
            <person name="Wu L."/>
            <person name="Ma J."/>
        </authorList>
    </citation>
    <scope>NUCLEOTIDE SEQUENCE [LARGE SCALE GENOMIC DNA]</scope>
    <source>
        <strain evidence="3">JCM 18283</strain>
    </source>
</reference>
<feature type="transmembrane region" description="Helical" evidence="1">
    <location>
        <begin position="12"/>
        <end position="27"/>
    </location>
</feature>
<dbReference type="EMBL" id="BAABJI010000002">
    <property type="protein sequence ID" value="GAA4913909.1"/>
    <property type="molecule type" value="Genomic_DNA"/>
</dbReference>
<sequence>MSAYNMNTRNTVLILMIVGAIAMRFVTFEFQHLSNFTPVGAVALFAGTYFTDKWKSFLVPLVVLFLSNIGINYLYTGHITLFSWFDLVTYSCFALTVLIGTLITRVNVLNVLAGSVASAVLFWLITDLPFLYGTYYTHDMSGYITSLTNALPFLRNMLISDAVFGLALYGGFELAKNKYTILRSRHELAM</sequence>
<feature type="transmembrane region" description="Helical" evidence="1">
    <location>
        <begin position="81"/>
        <end position="104"/>
    </location>
</feature>
<dbReference type="Proteomes" id="UP001501436">
    <property type="component" value="Unassembled WGS sequence"/>
</dbReference>
<keyword evidence="3" id="KW-1185">Reference proteome</keyword>
<name>A0ABP9FY00_9SPHI</name>
<gene>
    <name evidence="2" type="ORF">GCM10023313_16510</name>
</gene>
<feature type="transmembrane region" description="Helical" evidence="1">
    <location>
        <begin position="111"/>
        <end position="133"/>
    </location>
</feature>
<keyword evidence="1" id="KW-1133">Transmembrane helix</keyword>
<feature type="transmembrane region" description="Helical" evidence="1">
    <location>
        <begin position="57"/>
        <end position="75"/>
    </location>
</feature>
<organism evidence="2 3">
    <name type="scientific">Mucilaginibacter defluvii</name>
    <dbReference type="NCBI Taxonomy" id="1196019"/>
    <lineage>
        <taxon>Bacteria</taxon>
        <taxon>Pseudomonadati</taxon>
        <taxon>Bacteroidota</taxon>
        <taxon>Sphingobacteriia</taxon>
        <taxon>Sphingobacteriales</taxon>
        <taxon>Sphingobacteriaceae</taxon>
        <taxon>Mucilaginibacter</taxon>
    </lineage>
</organism>
<dbReference type="InterPro" id="IPR046487">
    <property type="entry name" value="DUF6580"/>
</dbReference>
<feature type="transmembrane region" description="Helical" evidence="1">
    <location>
        <begin position="153"/>
        <end position="175"/>
    </location>
</feature>
<dbReference type="Pfam" id="PF20221">
    <property type="entry name" value="DUF6580"/>
    <property type="match status" value="1"/>
</dbReference>
<evidence type="ECO:0000313" key="2">
    <source>
        <dbReference type="EMBL" id="GAA4913909.1"/>
    </source>
</evidence>
<dbReference type="RefSeq" id="WP_345330580.1">
    <property type="nucleotide sequence ID" value="NZ_BAABJI010000002.1"/>
</dbReference>
<evidence type="ECO:0000256" key="1">
    <source>
        <dbReference type="SAM" id="Phobius"/>
    </source>
</evidence>
<protein>
    <submittedName>
        <fullName evidence="2">Uncharacterized protein</fullName>
    </submittedName>
</protein>
<keyword evidence="1" id="KW-0812">Transmembrane</keyword>
<proteinExistence type="predicted"/>
<comment type="caution">
    <text evidence="2">The sequence shown here is derived from an EMBL/GenBank/DDBJ whole genome shotgun (WGS) entry which is preliminary data.</text>
</comment>
<keyword evidence="1" id="KW-0472">Membrane</keyword>
<evidence type="ECO:0000313" key="3">
    <source>
        <dbReference type="Proteomes" id="UP001501436"/>
    </source>
</evidence>